<accession>A0A510KNE9</accession>
<name>A0A510KNE9_9FUSO</name>
<dbReference type="RefSeq" id="WP_172619057.1">
    <property type="nucleotide sequence ID" value="NZ_AP019840.1"/>
</dbReference>
<dbReference type="EMBL" id="AP019840">
    <property type="protein sequence ID" value="BBM51365.1"/>
    <property type="molecule type" value="Genomic_DNA"/>
</dbReference>
<sequence>MKTLNKKIIVLFLILFFSSVMNAVKLSSIENIKKLNNYNELKDIETENIEKYENRKEINGLMYINNEKYTGMTIERYGNGNISSIIFHKNGYVTGEKYEYYSNNNLKIKVNYSEGKRNGKATSYYSNGKLESNRYYKDNIMQLSTEYRQDGTIFRTYKAIDGLNGIRTVYYENGKDIKSVIEVTQDYSQKGMINYIFNGKLKAYDKQGRLKAILNFKNDSIAGLPQEMYYPNGKLKYYAIAKDNNQKNPSFTEKAISYYDNGQEKENCDEVDRGVWMCKKYDKNGKFKGEVQKGGQPIETSNFWANFFMGVLNILLQ</sequence>
<proteinExistence type="predicted"/>
<keyword evidence="1" id="KW-0732">Signal</keyword>
<feature type="chain" id="PRO_5022109164" description="MORN repeat protein" evidence="1">
    <location>
        <begin position="23"/>
        <end position="317"/>
    </location>
</feature>
<dbReference type="InterPro" id="IPR011652">
    <property type="entry name" value="MORN_2"/>
</dbReference>
<organism evidence="2 3">
    <name type="scientific">Leptotrichia trevisanii</name>
    <dbReference type="NCBI Taxonomy" id="109328"/>
    <lineage>
        <taxon>Bacteria</taxon>
        <taxon>Fusobacteriati</taxon>
        <taxon>Fusobacteriota</taxon>
        <taxon>Fusobacteriia</taxon>
        <taxon>Fusobacteriales</taxon>
        <taxon>Leptotrichiaceae</taxon>
        <taxon>Leptotrichia</taxon>
    </lineage>
</organism>
<reference evidence="2 3" key="1">
    <citation type="submission" date="2019-07" db="EMBL/GenBank/DDBJ databases">
        <title>Complete Genome Sequence of Leptotrichia trevisanii Strain JMUB3935.</title>
        <authorList>
            <person name="Watanabe S."/>
            <person name="Cui L."/>
        </authorList>
    </citation>
    <scope>NUCLEOTIDE SEQUENCE [LARGE SCALE GENOMIC DNA]</scope>
    <source>
        <strain evidence="2 3">JMUB3935</strain>
    </source>
</reference>
<evidence type="ECO:0000313" key="2">
    <source>
        <dbReference type="EMBL" id="BBM51365.1"/>
    </source>
</evidence>
<dbReference type="Pfam" id="PF07661">
    <property type="entry name" value="MORN_2"/>
    <property type="match status" value="4"/>
</dbReference>
<dbReference type="Proteomes" id="UP000321378">
    <property type="component" value="Chromosome"/>
</dbReference>
<evidence type="ECO:0000256" key="1">
    <source>
        <dbReference type="SAM" id="SignalP"/>
    </source>
</evidence>
<protein>
    <recommendedName>
        <fullName evidence="4">MORN repeat protein</fullName>
    </recommendedName>
</protein>
<feature type="signal peptide" evidence="1">
    <location>
        <begin position="1"/>
        <end position="22"/>
    </location>
</feature>
<evidence type="ECO:0008006" key="4">
    <source>
        <dbReference type="Google" id="ProtNLM"/>
    </source>
</evidence>
<dbReference type="SUPFAM" id="SSF82185">
    <property type="entry name" value="Histone H3 K4-specific methyltransferase SET7/9 N-terminal domain"/>
    <property type="match status" value="1"/>
</dbReference>
<evidence type="ECO:0000313" key="3">
    <source>
        <dbReference type="Proteomes" id="UP000321378"/>
    </source>
</evidence>
<dbReference type="Gene3D" id="2.20.110.10">
    <property type="entry name" value="Histone H3 K4-specific methyltransferase SET7/9 N-terminal domain"/>
    <property type="match status" value="1"/>
</dbReference>
<dbReference type="Gene3D" id="3.90.930.1">
    <property type="match status" value="1"/>
</dbReference>
<gene>
    <name evidence="2" type="ORF">JMUB3935_0332</name>
</gene>
<dbReference type="AlphaFoldDB" id="A0A510KNE9"/>